<dbReference type="InterPro" id="IPR017476">
    <property type="entry name" value="UDP-Glc/GDP-Man"/>
</dbReference>
<feature type="binding site" evidence="10">
    <location>
        <position position="44"/>
    </location>
    <ligand>
        <name>NAD(+)</name>
        <dbReference type="ChEBI" id="CHEBI:57540"/>
    </ligand>
</feature>
<dbReference type="PANTHER" id="PTHR43750">
    <property type="entry name" value="UDP-GLUCOSE 6-DEHYDROGENASE TUAD"/>
    <property type="match status" value="1"/>
</dbReference>
<dbReference type="AlphaFoldDB" id="A0A242K4Q6"/>
<dbReference type="SMART" id="SM00984">
    <property type="entry name" value="UDPG_MGDP_dh_C"/>
    <property type="match status" value="1"/>
</dbReference>
<evidence type="ECO:0000256" key="10">
    <source>
        <dbReference type="PIRSR" id="PIRSR500134-3"/>
    </source>
</evidence>
<evidence type="ECO:0000313" key="15">
    <source>
        <dbReference type="Proteomes" id="UP000195141"/>
    </source>
</evidence>
<keyword evidence="11" id="KW-1133">Transmembrane helix</keyword>
<organism evidence="13">
    <name type="scientific">Candidatus Enterococcus clewellii</name>
    <dbReference type="NCBI Taxonomy" id="1834193"/>
    <lineage>
        <taxon>Bacteria</taxon>
        <taxon>Bacillati</taxon>
        <taxon>Bacillota</taxon>
        <taxon>Bacilli</taxon>
        <taxon>Lactobacillales</taxon>
        <taxon>Enterococcaceae</taxon>
        <taxon>Enterococcus</taxon>
    </lineage>
</organism>
<dbReference type="SUPFAM" id="SSF52413">
    <property type="entry name" value="UDP-glucose/GDP-mannose dehydrogenase C-terminal domain"/>
    <property type="match status" value="1"/>
</dbReference>
<evidence type="ECO:0000313" key="13">
    <source>
        <dbReference type="EMBL" id="OTP14508.1"/>
    </source>
</evidence>
<evidence type="ECO:0000256" key="7">
    <source>
        <dbReference type="PIRNR" id="PIRNR000124"/>
    </source>
</evidence>
<comment type="pathway">
    <text evidence="1">Nucleotide-sugar biosynthesis; UDP-alpha-D-glucuronate biosynthesis; UDP-alpha-D-glucuronate from UDP-alpha-D-glucose: step 1/1.</text>
</comment>
<proteinExistence type="inferred from homology"/>
<feature type="active site" description="Nucleophile" evidence="8">
    <location>
        <position position="264"/>
    </location>
</feature>
<feature type="domain" description="UDP-glucose/GDP-mannose dehydrogenase C-terminal" evidence="12">
    <location>
        <begin position="317"/>
        <end position="420"/>
    </location>
</feature>
<feature type="binding site" evidence="10">
    <location>
        <position position="267"/>
    </location>
    <ligand>
        <name>NAD(+)</name>
        <dbReference type="ChEBI" id="CHEBI:57540"/>
    </ligand>
</feature>
<feature type="binding site" evidence="9">
    <location>
        <position position="324"/>
    </location>
    <ligand>
        <name>substrate</name>
    </ligand>
</feature>
<dbReference type="InterPro" id="IPR036291">
    <property type="entry name" value="NAD(P)-bd_dom_sf"/>
</dbReference>
<feature type="binding site" evidence="10">
    <location>
        <position position="129"/>
    </location>
    <ligand>
        <name>NAD(+)</name>
        <dbReference type="ChEBI" id="CHEBI:57540"/>
    </ligand>
</feature>
<dbReference type="RefSeq" id="WP_170924805.1">
    <property type="nucleotide sequence ID" value="NZ_CP147247.1"/>
</dbReference>
<dbReference type="InterPro" id="IPR014026">
    <property type="entry name" value="UDP-Glc/GDP-Man_DH_dimer"/>
</dbReference>
<dbReference type="InterPro" id="IPR014027">
    <property type="entry name" value="UDP-Glc/GDP-Man_DH_C"/>
</dbReference>
<dbReference type="GO" id="GO:0006065">
    <property type="term" value="P:UDP-glucuronate biosynthetic process"/>
    <property type="evidence" value="ECO:0007669"/>
    <property type="project" value="UniProtKB-UniPathway"/>
</dbReference>
<keyword evidence="5 7" id="KW-0520">NAD</keyword>
<evidence type="ECO:0000256" key="1">
    <source>
        <dbReference type="ARBA" id="ARBA00004701"/>
    </source>
</evidence>
<name>A0A242K4Q6_9ENTE</name>
<dbReference type="Pfam" id="PF00984">
    <property type="entry name" value="UDPG_MGDP_dh"/>
    <property type="match status" value="1"/>
</dbReference>
<evidence type="ECO:0000256" key="9">
    <source>
        <dbReference type="PIRSR" id="PIRSR500134-2"/>
    </source>
</evidence>
<dbReference type="PANTHER" id="PTHR43750:SF3">
    <property type="entry name" value="UDP-GLUCOSE 6-DEHYDROGENASE TUAD"/>
    <property type="match status" value="1"/>
</dbReference>
<evidence type="ECO:0000313" key="14">
    <source>
        <dbReference type="EMBL" id="WYJ90461.1"/>
    </source>
</evidence>
<dbReference type="InterPro" id="IPR036220">
    <property type="entry name" value="UDP-Glc/GDP-Man_DH_C_sf"/>
</dbReference>
<evidence type="ECO:0000256" key="3">
    <source>
        <dbReference type="ARBA" id="ARBA00012954"/>
    </source>
</evidence>
<feature type="transmembrane region" description="Helical" evidence="11">
    <location>
        <begin position="12"/>
        <end position="30"/>
    </location>
</feature>
<dbReference type="EMBL" id="NGMM01000004">
    <property type="protein sequence ID" value="OTP14508.1"/>
    <property type="molecule type" value="Genomic_DNA"/>
</dbReference>
<dbReference type="EMBL" id="CP147247">
    <property type="protein sequence ID" value="WYJ90461.1"/>
    <property type="molecule type" value="Genomic_DNA"/>
</dbReference>
<dbReference type="Gene3D" id="3.40.50.720">
    <property type="entry name" value="NAD(P)-binding Rossmann-like Domain"/>
    <property type="match status" value="2"/>
</dbReference>
<evidence type="ECO:0000256" key="2">
    <source>
        <dbReference type="ARBA" id="ARBA00006601"/>
    </source>
</evidence>
<keyword evidence="15" id="KW-1185">Reference proteome</keyword>
<keyword evidence="11" id="KW-0472">Membrane</keyword>
<evidence type="ECO:0000259" key="12">
    <source>
        <dbReference type="SMART" id="SM00984"/>
    </source>
</evidence>
<keyword evidence="4 7" id="KW-0560">Oxidoreductase</keyword>
<dbReference type="PIRSF" id="PIRSF000124">
    <property type="entry name" value="UDPglc_GDPman_dh"/>
    <property type="match status" value="1"/>
</dbReference>
<feature type="binding site" evidence="9">
    <location>
        <position position="261"/>
    </location>
    <ligand>
        <name>substrate</name>
    </ligand>
</feature>
<dbReference type="GO" id="GO:0000271">
    <property type="term" value="P:polysaccharide biosynthetic process"/>
    <property type="evidence" value="ECO:0007669"/>
    <property type="project" value="InterPro"/>
</dbReference>
<comment type="catalytic activity">
    <reaction evidence="6 7">
        <text>UDP-alpha-D-glucose + 2 NAD(+) + H2O = UDP-alpha-D-glucuronate + 2 NADH + 3 H(+)</text>
        <dbReference type="Rhea" id="RHEA:23596"/>
        <dbReference type="ChEBI" id="CHEBI:15377"/>
        <dbReference type="ChEBI" id="CHEBI:15378"/>
        <dbReference type="ChEBI" id="CHEBI:57540"/>
        <dbReference type="ChEBI" id="CHEBI:57945"/>
        <dbReference type="ChEBI" id="CHEBI:58052"/>
        <dbReference type="ChEBI" id="CHEBI:58885"/>
        <dbReference type="EC" id="1.1.1.22"/>
    </reaction>
</comment>
<evidence type="ECO:0000256" key="5">
    <source>
        <dbReference type="ARBA" id="ARBA00023027"/>
    </source>
</evidence>
<dbReference type="SUPFAM" id="SSF51735">
    <property type="entry name" value="NAD(P)-binding Rossmann-fold domains"/>
    <property type="match status" value="1"/>
</dbReference>
<feature type="binding site" evidence="9">
    <location>
        <begin position="155"/>
        <end position="158"/>
    </location>
    <ligand>
        <name>substrate</name>
    </ligand>
</feature>
<feature type="binding site" evidence="10">
    <location>
        <position position="94"/>
    </location>
    <ligand>
        <name>NAD(+)</name>
        <dbReference type="ChEBI" id="CHEBI:57540"/>
    </ligand>
</feature>
<dbReference type="InterPro" id="IPR008927">
    <property type="entry name" value="6-PGluconate_DH-like_C_sf"/>
</dbReference>
<dbReference type="InterPro" id="IPR001732">
    <property type="entry name" value="UDP-Glc/GDP-Man_DH_N"/>
</dbReference>
<keyword evidence="11" id="KW-0812">Transmembrane</keyword>
<gene>
    <name evidence="14" type="ORF">A5888_002218</name>
    <name evidence="13" type="ORF">A5888_002609</name>
</gene>
<dbReference type="NCBIfam" id="TIGR03026">
    <property type="entry name" value="NDP-sugDHase"/>
    <property type="match status" value="1"/>
</dbReference>
<feature type="binding site" evidence="10">
    <location>
        <position position="158"/>
    </location>
    <ligand>
        <name>NAD(+)</name>
        <dbReference type="ChEBI" id="CHEBI:57540"/>
    </ligand>
</feature>
<evidence type="ECO:0000256" key="11">
    <source>
        <dbReference type="SAM" id="Phobius"/>
    </source>
</evidence>
<dbReference type="Proteomes" id="UP000195141">
    <property type="component" value="Chromosome"/>
</dbReference>
<evidence type="ECO:0000256" key="6">
    <source>
        <dbReference type="ARBA" id="ARBA00047473"/>
    </source>
</evidence>
<dbReference type="GO" id="GO:0051287">
    <property type="term" value="F:NAD binding"/>
    <property type="evidence" value="ECO:0007669"/>
    <property type="project" value="InterPro"/>
</dbReference>
<protein>
    <recommendedName>
        <fullName evidence="3 7">UDP-glucose 6-dehydrogenase</fullName>
        <ecNumber evidence="3 7">1.1.1.22</ecNumber>
    </recommendedName>
</protein>
<dbReference type="GO" id="GO:0003979">
    <property type="term" value="F:UDP-glucose 6-dehydrogenase activity"/>
    <property type="evidence" value="ECO:0007669"/>
    <property type="project" value="UniProtKB-EC"/>
</dbReference>
<dbReference type="SUPFAM" id="SSF48179">
    <property type="entry name" value="6-phosphogluconate dehydrogenase C-terminal domain-like"/>
    <property type="match status" value="1"/>
</dbReference>
<feature type="binding site" evidence="10">
    <location>
        <position position="331"/>
    </location>
    <ligand>
        <name>NAD(+)</name>
        <dbReference type="ChEBI" id="CHEBI:57540"/>
    </ligand>
</feature>
<feature type="binding site" evidence="9">
    <location>
        <position position="208"/>
    </location>
    <ligand>
        <name>substrate</name>
    </ligand>
</feature>
<reference evidence="14" key="3">
    <citation type="submission" date="2024-03" db="EMBL/GenBank/DDBJ databases">
        <title>The Genome Sequence of Enterococcus sp. DIV0242b.</title>
        <authorList>
            <consortium name="The Broad Institute Genomics Platform"/>
            <consortium name="The Broad Institute Microbial Omics Core"/>
            <consortium name="The Broad Institute Genomic Center for Infectious Diseases"/>
            <person name="Earl A."/>
            <person name="Manson A."/>
            <person name="Gilmore M."/>
            <person name="Schwartman J."/>
            <person name="Shea T."/>
            <person name="Abouelleil A."/>
            <person name="Cao P."/>
            <person name="Chapman S."/>
            <person name="Cusick C."/>
            <person name="Young S."/>
            <person name="Neafsey D."/>
            <person name="Nusbaum C."/>
            <person name="Birren B."/>
        </authorList>
    </citation>
    <scope>NUCLEOTIDE SEQUENCE</scope>
    <source>
        <strain evidence="14">9E7_DIV0242</strain>
    </source>
</reference>
<dbReference type="UniPathway" id="UPA00038">
    <property type="reaction ID" value="UER00491"/>
</dbReference>
<dbReference type="InterPro" id="IPR028357">
    <property type="entry name" value="UDPglc_DH_bac"/>
</dbReference>
<reference evidence="14" key="2">
    <citation type="submission" date="2017-05" db="EMBL/GenBank/DDBJ databases">
        <authorList>
            <consortium name="The Broad Institute Genomics Platform"/>
            <consortium name="The Broad Institute Genomic Center for Infectious Diseases"/>
            <person name="Earl A."/>
            <person name="Manson A."/>
            <person name="Schwartman J."/>
            <person name="Gilmore M."/>
            <person name="Abouelleil A."/>
            <person name="Cao P."/>
            <person name="Chapman S."/>
            <person name="Cusick C."/>
            <person name="Shea T."/>
            <person name="Young S."/>
            <person name="Neafsey D."/>
            <person name="Nusbaum C."/>
            <person name="Birren B."/>
        </authorList>
    </citation>
    <scope>NUCLEOTIDE SEQUENCE</scope>
    <source>
        <strain evidence="14">9E7_DIV0242</strain>
    </source>
</reference>
<evidence type="ECO:0000256" key="4">
    <source>
        <dbReference type="ARBA" id="ARBA00023002"/>
    </source>
</evidence>
<dbReference type="Pfam" id="PF03721">
    <property type="entry name" value="UDPG_MGDP_dh_N"/>
    <property type="match status" value="1"/>
</dbReference>
<reference evidence="13" key="1">
    <citation type="submission" date="2017-05" db="EMBL/GenBank/DDBJ databases">
        <title>The Genome Sequence of Enterococcus sp. 9E7_DIV0242.</title>
        <authorList>
            <consortium name="The Broad Institute Genomics Platform"/>
            <consortium name="The Broad Institute Genomic Center for Infectious Diseases"/>
            <person name="Earl A."/>
            <person name="Manson A."/>
            <person name="Schwartman J."/>
            <person name="Gilmore M."/>
            <person name="Abouelleil A."/>
            <person name="Cao P."/>
            <person name="Chapman S."/>
            <person name="Cusick C."/>
            <person name="Shea T."/>
            <person name="Young S."/>
            <person name="Neafsey D."/>
            <person name="Nusbaum C."/>
            <person name="Birren B."/>
        </authorList>
    </citation>
    <scope>NUCLEOTIDE SEQUENCE [LARGE SCALE GENOMIC DNA]</scope>
    <source>
        <strain evidence="13">9E7_DIV0242</strain>
    </source>
</reference>
<evidence type="ECO:0000256" key="8">
    <source>
        <dbReference type="PIRSR" id="PIRSR500134-1"/>
    </source>
</evidence>
<dbReference type="EC" id="1.1.1.22" evidence="3 7"/>
<accession>A0A242K4Q6</accession>
<sequence>MNVQNNQEINGVAVVGVGFVGIATALTYAVNGFNVVGVEIDQEKVDRLNNGEPVSHEPGIEETLQTLEKGKLTFTTCYEEGLRNAEVVFLCVNTPNGVDGSCNPRYLYESMEAIIQHAQPKTIIVVKSTTPSHVYKEIRKMVETTELRLASMPEFLREGQALSDSLTPDLVLIGVDDSKTERRLVEMNRFFGHDKIITMRPESAQIMKYANNAHGAMRIVFINAIADMCEKYGADINEVVKGLPYSKTINDYPFYPGVGYGGPCFSKDVEALANMADVQDTNNLFAELHRLNNERPNRILAQMKKALGGCFEGLTIAVLGLSFKPNTDDQRGAPAKAISKILLEEGATIVSYDPVVKQIDDAEINGHIRYKQAKTIEQAIADADVIISLIEWPHITEYDFQNANPEREVLFADFRNQFSSSDIRSRGYAYFGIGQDNTDFEVAQLEEKVNV</sequence>
<comment type="similarity">
    <text evidence="2 7">Belongs to the UDP-glucose/GDP-mannose dehydrogenase family.</text>
</comment>
<dbReference type="PIRSF" id="PIRSF500134">
    <property type="entry name" value="UDPglc_DH_bac"/>
    <property type="match status" value="1"/>
</dbReference>
<dbReference type="Pfam" id="PF03720">
    <property type="entry name" value="UDPG_MGDP_dh_C"/>
    <property type="match status" value="1"/>
</dbReference>